<sequence length="1158" mass="129646">MNSNQIEVESGTLKIFTRALIKEQKYEEALDFLRNSVGKTQVLNQTRIFDDLIQGYSRNKNDPEKGLMVLRDALGLDGIVPSSFTFCSLIYGFSSQGKMDRVIEVLELMTSGKCSYPFDNFVCSSVINGFLRIGKPELAIEFYENAVSSDALKANVVTYTVLLSAYFMLGRIDQVSYMVSRMYKDGLSFDVVFYSSWICGYFREGMVEEAFRKYGEMLGRKTKMDTVAYTVLIDGISKDGNVEKTAGLFSRMLKSGLKPNIVTFTALMLGFCRKGKLQEALALFKMIGGFGIEVDEFSYAVLIDGFCRRADFDAVFQLLDEMDMDGIKPSVVTYNIVINGLCKAGRISDANDFSKGIVGDIFTYSTLLHGYVTEGNTAGMVEMKKRFEAAGIGMDIVMCNVLIKALFMMGLFEDAYAIYKGMPEMGLTATSITYCTMVHGYSKEGRFYEAFEILDDIQGPSEPIASCYESIINGLCQKDMIDMAIEVFLELVARGLPLKKILYRRLFNMTYNAKGASGVYSLIDRMKDIDSEAFGKLGNYAISFLCQKNYSTIILDLLLLMITNKSFVISESYFLILKNLLRDGESMFARIILNMYLKQYGIAESRVIKVIINFLCLKDVKSALKFIKNLNQNSSGTISVVAVLQTLQRYGRTLEAYELLREAKKDLLDTDLLIYSSIIIDLCKEGHLDKALELCGSDRAKSICLNIASYNAIMNELLHQGCLVEALRLFDSMVKINKLPSETMFAMLINSLSKEGRLADARMMLDDMSDNNVKPNIRIYNSLIYGYCKFGQMQKALQLIRDLDAVDIKPDQFTKSIIIYGYCQRGDIEGALEFFSEFKSKDISPDFLGFMYLIRGLIAKGRMEESQSILRQMLQSQSVIDILSGLDTGNEMDSVHRFLVSLCERGSIQEAVSILDEVGAVCFPVRRRFGGTDIHEKQELPDMNLEETSKSDILNFSFDASTPAVCNDDKTLETICKPTDEKVSKSQNFDSSYAYVASLCAKGEISKANELVNMISGFLGSSISSYCTLNMLPEQLLFGLLLDRCRNDVDDDGSAFADLTWIIMEPVWLLQLNIIWILAEDLSACANVGEICSSQQQQRMVDICAHFRVLLVSEVIDSGSAYIFLFPDDSDPADGAIGLTQYHGACNLRLLLSSLQLE</sequence>
<name>A0AAV1CXB1_OLDCO</name>
<dbReference type="EMBL" id="OX459120">
    <property type="protein sequence ID" value="CAI9099163.1"/>
    <property type="molecule type" value="Genomic_DNA"/>
</dbReference>
<protein>
    <submittedName>
        <fullName evidence="4">OLC1v1035944C1</fullName>
    </submittedName>
</protein>
<feature type="repeat" description="PPR" evidence="3">
    <location>
        <begin position="190"/>
        <end position="224"/>
    </location>
</feature>
<dbReference type="AlphaFoldDB" id="A0AAV1CXB1"/>
<evidence type="ECO:0000256" key="3">
    <source>
        <dbReference type="PROSITE-ProRule" id="PRU00708"/>
    </source>
</evidence>
<evidence type="ECO:0000256" key="1">
    <source>
        <dbReference type="ARBA" id="ARBA00007626"/>
    </source>
</evidence>
<dbReference type="Proteomes" id="UP001161247">
    <property type="component" value="Chromosome 3"/>
</dbReference>
<feature type="repeat" description="PPR" evidence="3">
    <location>
        <begin position="155"/>
        <end position="189"/>
    </location>
</feature>
<dbReference type="InterPro" id="IPR050667">
    <property type="entry name" value="PPR-containing_protein"/>
</dbReference>
<feature type="repeat" description="PPR" evidence="3">
    <location>
        <begin position="260"/>
        <end position="294"/>
    </location>
</feature>
<proteinExistence type="inferred from homology"/>
<dbReference type="PROSITE" id="PS51375">
    <property type="entry name" value="PPR"/>
    <property type="match status" value="13"/>
</dbReference>
<accession>A0AAV1CXB1</accession>
<feature type="repeat" description="PPR" evidence="3">
    <location>
        <begin position="82"/>
        <end position="116"/>
    </location>
</feature>
<feature type="repeat" description="PPR" evidence="3">
    <location>
        <begin position="741"/>
        <end position="775"/>
    </location>
</feature>
<evidence type="ECO:0000256" key="2">
    <source>
        <dbReference type="ARBA" id="ARBA00022737"/>
    </source>
</evidence>
<dbReference type="Pfam" id="PF13812">
    <property type="entry name" value="PPR_3"/>
    <property type="match status" value="1"/>
</dbReference>
<feature type="repeat" description="PPR" evidence="3">
    <location>
        <begin position="776"/>
        <end position="810"/>
    </location>
</feature>
<dbReference type="InterPro" id="IPR011990">
    <property type="entry name" value="TPR-like_helical_dom_sf"/>
</dbReference>
<dbReference type="InterPro" id="IPR002885">
    <property type="entry name" value="PPR_rpt"/>
</dbReference>
<dbReference type="Gene3D" id="1.25.40.10">
    <property type="entry name" value="Tetratricopeptide repeat domain"/>
    <property type="match status" value="7"/>
</dbReference>
<evidence type="ECO:0000313" key="4">
    <source>
        <dbReference type="EMBL" id="CAI9099163.1"/>
    </source>
</evidence>
<dbReference type="NCBIfam" id="TIGR00756">
    <property type="entry name" value="PPR"/>
    <property type="match status" value="14"/>
</dbReference>
<feature type="repeat" description="PPR" evidence="3">
    <location>
        <begin position="464"/>
        <end position="498"/>
    </location>
</feature>
<feature type="repeat" description="PPR" evidence="3">
    <location>
        <begin position="395"/>
        <end position="429"/>
    </location>
</feature>
<dbReference type="PANTHER" id="PTHR47939:SF13">
    <property type="entry name" value="OS03G0201400 PROTEIN"/>
    <property type="match status" value="1"/>
</dbReference>
<feature type="repeat" description="PPR" evidence="3">
    <location>
        <begin position="295"/>
        <end position="329"/>
    </location>
</feature>
<keyword evidence="2" id="KW-0677">Repeat</keyword>
<feature type="repeat" description="PPR" evidence="3">
    <location>
        <begin position="706"/>
        <end position="740"/>
    </location>
</feature>
<dbReference type="Pfam" id="PF01535">
    <property type="entry name" value="PPR"/>
    <property type="match status" value="7"/>
</dbReference>
<evidence type="ECO:0000313" key="5">
    <source>
        <dbReference type="Proteomes" id="UP001161247"/>
    </source>
</evidence>
<gene>
    <name evidence="4" type="ORF">OLC1_LOCUS9236</name>
</gene>
<organism evidence="4 5">
    <name type="scientific">Oldenlandia corymbosa var. corymbosa</name>
    <dbReference type="NCBI Taxonomy" id="529605"/>
    <lineage>
        <taxon>Eukaryota</taxon>
        <taxon>Viridiplantae</taxon>
        <taxon>Streptophyta</taxon>
        <taxon>Embryophyta</taxon>
        <taxon>Tracheophyta</taxon>
        <taxon>Spermatophyta</taxon>
        <taxon>Magnoliopsida</taxon>
        <taxon>eudicotyledons</taxon>
        <taxon>Gunneridae</taxon>
        <taxon>Pentapetalae</taxon>
        <taxon>asterids</taxon>
        <taxon>lamiids</taxon>
        <taxon>Gentianales</taxon>
        <taxon>Rubiaceae</taxon>
        <taxon>Rubioideae</taxon>
        <taxon>Spermacoceae</taxon>
        <taxon>Hedyotis-Oldenlandia complex</taxon>
        <taxon>Oldenlandia</taxon>
    </lineage>
</organism>
<feature type="repeat" description="PPR" evidence="3">
    <location>
        <begin position="430"/>
        <end position="460"/>
    </location>
</feature>
<comment type="similarity">
    <text evidence="1">Belongs to the PPR family. P subfamily.</text>
</comment>
<dbReference type="Pfam" id="PF13041">
    <property type="entry name" value="PPR_2"/>
    <property type="match status" value="4"/>
</dbReference>
<dbReference type="PANTHER" id="PTHR47939">
    <property type="entry name" value="MEMBRANE-ASSOCIATED SALT-INDUCIBLE PROTEIN-LIKE"/>
    <property type="match status" value="1"/>
</dbReference>
<reference evidence="4" key="1">
    <citation type="submission" date="2023-03" db="EMBL/GenBank/DDBJ databases">
        <authorList>
            <person name="Julca I."/>
        </authorList>
    </citation>
    <scope>NUCLEOTIDE SEQUENCE</scope>
</reference>
<keyword evidence="5" id="KW-1185">Reference proteome</keyword>
<feature type="repeat" description="PPR" evidence="3">
    <location>
        <begin position="811"/>
        <end position="845"/>
    </location>
</feature>
<feature type="repeat" description="PPR" evidence="3">
    <location>
        <begin position="225"/>
        <end position="259"/>
    </location>
</feature>